<accession>A0A9X2AJS6</accession>
<keyword evidence="2" id="KW-1185">Reference proteome</keyword>
<comment type="caution">
    <text evidence="1">The sequence shown here is derived from an EMBL/GenBank/DDBJ whole genome shotgun (WGS) entry which is preliminary data.</text>
</comment>
<organism evidence="1 2">
    <name type="scientific">Polaribacter marinus</name>
    <dbReference type="NCBI Taxonomy" id="2916838"/>
    <lineage>
        <taxon>Bacteria</taxon>
        <taxon>Pseudomonadati</taxon>
        <taxon>Bacteroidota</taxon>
        <taxon>Flavobacteriia</taxon>
        <taxon>Flavobacteriales</taxon>
        <taxon>Flavobacteriaceae</taxon>
    </lineage>
</organism>
<protein>
    <submittedName>
        <fullName evidence="1">Uncharacterized protein</fullName>
    </submittedName>
</protein>
<dbReference type="AlphaFoldDB" id="A0A9X2AJS6"/>
<proteinExistence type="predicted"/>
<gene>
    <name evidence="1" type="ORF">MC378_09160</name>
</gene>
<dbReference type="EMBL" id="JAKQYM010000006">
    <property type="protein sequence ID" value="MCI2229332.1"/>
    <property type="molecule type" value="Genomic_DNA"/>
</dbReference>
<name>A0A9X2AJS6_9FLAO</name>
<dbReference type="Proteomes" id="UP001139369">
    <property type="component" value="Unassembled WGS sequence"/>
</dbReference>
<evidence type="ECO:0000313" key="1">
    <source>
        <dbReference type="EMBL" id="MCI2229332.1"/>
    </source>
</evidence>
<sequence length="223" mass="25340">MKYKISINPLVDFSKGTDAKKRRIIKDSKEPPILKVGWYQTPRACIKRSLSENGNEEPIIKGLEKLKNKIVSKPQQITNKTSSLLAMRKFLDIDIPEILKNHDLTIIKKRVIKSTFIDGVEILVSPDIVFTINYKGEKYIGGVKIHLSKGNIFEIQDSKMVATILYKHISEIASNYNAIPLNDICFSLDVFDGRIVSASKNSEKILMQVAKVCSEIKRFWMIA</sequence>
<reference evidence="1" key="1">
    <citation type="submission" date="2022-02" db="EMBL/GenBank/DDBJ databases">
        <title>Polaribacter sp. MSW13, isolated from seawater.</title>
        <authorList>
            <person name="Kristyanto S."/>
            <person name="Jung J."/>
            <person name="Jeon C.O."/>
        </authorList>
    </citation>
    <scope>NUCLEOTIDE SEQUENCE</scope>
    <source>
        <strain evidence="1">MSW13</strain>
    </source>
</reference>
<evidence type="ECO:0000313" key="2">
    <source>
        <dbReference type="Proteomes" id="UP001139369"/>
    </source>
</evidence>
<dbReference type="RefSeq" id="WP_242178460.1">
    <property type="nucleotide sequence ID" value="NZ_JAKQYM010000006.1"/>
</dbReference>